<dbReference type="GO" id="GO:0005739">
    <property type="term" value="C:mitochondrion"/>
    <property type="evidence" value="ECO:0007669"/>
    <property type="project" value="TreeGrafter"/>
</dbReference>
<dbReference type="NCBIfam" id="TIGR00004">
    <property type="entry name" value="Rid family detoxifying hydrolase"/>
    <property type="match status" value="1"/>
</dbReference>
<gene>
    <name evidence="2" type="ORF">FWILDA_LOCUS8719</name>
</gene>
<dbReference type="AlphaFoldDB" id="A0A9W4WQG4"/>
<dbReference type="PANTHER" id="PTHR11803:SF58">
    <property type="entry name" value="PROTEIN HMF1-RELATED"/>
    <property type="match status" value="1"/>
</dbReference>
<name>A0A9W4WQG4_9GLOM</name>
<dbReference type="CDD" id="cd00448">
    <property type="entry name" value="YjgF_YER057c_UK114_family"/>
    <property type="match status" value="1"/>
</dbReference>
<sequence length="131" mass="14017">MASPISIVSTNKAPGALGPYSQGIIANGFVFVSGQLPVVPETGNIISDDIKEQTTQAITNLSKVLEAAQTNLSKVVKTTVYLKDMNHFPSVNEAYEKVITCFGKSRPARACVEVARLPKDVKIEIDAIALN</sequence>
<dbReference type="FunFam" id="3.30.1330.40:FF:000001">
    <property type="entry name" value="L-PSP family endoribonuclease"/>
    <property type="match status" value="1"/>
</dbReference>
<evidence type="ECO:0000313" key="2">
    <source>
        <dbReference type="EMBL" id="CAI2178704.1"/>
    </source>
</evidence>
<evidence type="ECO:0000313" key="3">
    <source>
        <dbReference type="Proteomes" id="UP001153678"/>
    </source>
</evidence>
<dbReference type="InterPro" id="IPR019897">
    <property type="entry name" value="RidA_CS"/>
</dbReference>
<dbReference type="GO" id="GO:0019239">
    <property type="term" value="F:deaminase activity"/>
    <property type="evidence" value="ECO:0007669"/>
    <property type="project" value="TreeGrafter"/>
</dbReference>
<dbReference type="OrthoDB" id="309640at2759"/>
<protein>
    <submittedName>
        <fullName evidence="2">10555_t:CDS:1</fullName>
    </submittedName>
</protein>
<proteinExistence type="inferred from homology"/>
<dbReference type="InterPro" id="IPR006056">
    <property type="entry name" value="RidA"/>
</dbReference>
<organism evidence="2 3">
    <name type="scientific">Funneliformis geosporum</name>
    <dbReference type="NCBI Taxonomy" id="1117311"/>
    <lineage>
        <taxon>Eukaryota</taxon>
        <taxon>Fungi</taxon>
        <taxon>Fungi incertae sedis</taxon>
        <taxon>Mucoromycota</taxon>
        <taxon>Glomeromycotina</taxon>
        <taxon>Glomeromycetes</taxon>
        <taxon>Glomerales</taxon>
        <taxon>Glomeraceae</taxon>
        <taxon>Funneliformis</taxon>
    </lineage>
</organism>
<dbReference type="SUPFAM" id="SSF55298">
    <property type="entry name" value="YjgF-like"/>
    <property type="match status" value="1"/>
</dbReference>
<dbReference type="Proteomes" id="UP001153678">
    <property type="component" value="Unassembled WGS sequence"/>
</dbReference>
<dbReference type="GO" id="GO:0005829">
    <property type="term" value="C:cytosol"/>
    <property type="evidence" value="ECO:0007669"/>
    <property type="project" value="TreeGrafter"/>
</dbReference>
<accession>A0A9W4WQG4</accession>
<dbReference type="InterPro" id="IPR006175">
    <property type="entry name" value="YjgF/YER057c/UK114"/>
</dbReference>
<dbReference type="EMBL" id="CAMKVN010001903">
    <property type="protein sequence ID" value="CAI2178704.1"/>
    <property type="molecule type" value="Genomic_DNA"/>
</dbReference>
<dbReference type="Gene3D" id="3.30.1330.40">
    <property type="entry name" value="RutC-like"/>
    <property type="match status" value="1"/>
</dbReference>
<dbReference type="PANTHER" id="PTHR11803">
    <property type="entry name" value="2-IMINOBUTANOATE/2-IMINOPROPANOATE DEAMINASE RIDA"/>
    <property type="match status" value="1"/>
</dbReference>
<evidence type="ECO:0000256" key="1">
    <source>
        <dbReference type="ARBA" id="ARBA00010552"/>
    </source>
</evidence>
<keyword evidence="3" id="KW-1185">Reference proteome</keyword>
<dbReference type="InterPro" id="IPR035959">
    <property type="entry name" value="RutC-like_sf"/>
</dbReference>
<comment type="similarity">
    <text evidence="1">Belongs to the RutC family.</text>
</comment>
<dbReference type="PROSITE" id="PS01094">
    <property type="entry name" value="UPF0076"/>
    <property type="match status" value="1"/>
</dbReference>
<comment type="caution">
    <text evidence="2">The sequence shown here is derived from an EMBL/GenBank/DDBJ whole genome shotgun (WGS) entry which is preliminary data.</text>
</comment>
<dbReference type="Pfam" id="PF01042">
    <property type="entry name" value="Ribonuc_L-PSP"/>
    <property type="match status" value="1"/>
</dbReference>
<reference evidence="2" key="1">
    <citation type="submission" date="2022-08" db="EMBL/GenBank/DDBJ databases">
        <authorList>
            <person name="Kallberg Y."/>
            <person name="Tangrot J."/>
            <person name="Rosling A."/>
        </authorList>
    </citation>
    <scope>NUCLEOTIDE SEQUENCE</scope>
    <source>
        <strain evidence="2">Wild A</strain>
    </source>
</reference>